<gene>
    <name evidence="6" type="ORF">H8S84_00770</name>
</gene>
<feature type="domain" description="FAD/NAD(P)-binding" evidence="5">
    <location>
        <begin position="6"/>
        <end position="302"/>
    </location>
</feature>
<dbReference type="EMBL" id="JACRVF010000001">
    <property type="protein sequence ID" value="MBC5991361.1"/>
    <property type="molecule type" value="Genomic_DNA"/>
</dbReference>
<reference evidence="6" key="1">
    <citation type="submission" date="2020-08" db="EMBL/GenBank/DDBJ databases">
        <title>Pontibacter sp. SD6 16S ribosomal RNA gene Genome sequencing and assembly.</title>
        <authorList>
            <person name="Kang M."/>
        </authorList>
    </citation>
    <scope>NUCLEOTIDE SEQUENCE</scope>
    <source>
        <strain evidence="6">SD6</strain>
    </source>
</reference>
<dbReference type="Proteomes" id="UP000603640">
    <property type="component" value="Unassembled WGS sequence"/>
</dbReference>
<dbReference type="PRINTS" id="PR00411">
    <property type="entry name" value="PNDRDTASEI"/>
</dbReference>
<dbReference type="PRINTS" id="PR00368">
    <property type="entry name" value="FADPNR"/>
</dbReference>
<dbReference type="Pfam" id="PF07992">
    <property type="entry name" value="Pyr_redox_2"/>
    <property type="match status" value="1"/>
</dbReference>
<evidence type="ECO:0000259" key="5">
    <source>
        <dbReference type="Pfam" id="PF07992"/>
    </source>
</evidence>
<evidence type="ECO:0000256" key="1">
    <source>
        <dbReference type="ARBA" id="ARBA00001974"/>
    </source>
</evidence>
<dbReference type="InterPro" id="IPR050260">
    <property type="entry name" value="FAD-bd_OxRdtase"/>
</dbReference>
<comment type="cofactor">
    <cofactor evidence="1">
        <name>FAD</name>
        <dbReference type="ChEBI" id="CHEBI:57692"/>
    </cofactor>
</comment>
<dbReference type="PANTHER" id="PTHR43429">
    <property type="entry name" value="PYRIDINE NUCLEOTIDE-DISULFIDE OXIDOREDUCTASE DOMAIN-CONTAINING"/>
    <property type="match status" value="1"/>
</dbReference>
<evidence type="ECO:0000313" key="6">
    <source>
        <dbReference type="EMBL" id="MBC5991361.1"/>
    </source>
</evidence>
<keyword evidence="4" id="KW-0274">FAD</keyword>
<proteinExistence type="inferred from homology"/>
<evidence type="ECO:0000256" key="3">
    <source>
        <dbReference type="ARBA" id="ARBA00022630"/>
    </source>
</evidence>
<accession>A0A923SI76</accession>
<organism evidence="6 7">
    <name type="scientific">Pontibacter cellulosilyticus</name>
    <dbReference type="NCBI Taxonomy" id="1720253"/>
    <lineage>
        <taxon>Bacteria</taxon>
        <taxon>Pseudomonadati</taxon>
        <taxon>Bacteroidota</taxon>
        <taxon>Cytophagia</taxon>
        <taxon>Cytophagales</taxon>
        <taxon>Hymenobacteraceae</taxon>
        <taxon>Pontibacter</taxon>
    </lineage>
</organism>
<dbReference type="InterPro" id="IPR036188">
    <property type="entry name" value="FAD/NAD-bd_sf"/>
</dbReference>
<evidence type="ECO:0000256" key="2">
    <source>
        <dbReference type="ARBA" id="ARBA00006442"/>
    </source>
</evidence>
<keyword evidence="3" id="KW-0285">Flavoprotein</keyword>
<dbReference type="Gene3D" id="3.50.50.60">
    <property type="entry name" value="FAD/NAD(P)-binding domain"/>
    <property type="match status" value="2"/>
</dbReference>
<sequence>MQASLHLVIIGNGIAGVTLAQHVREKSDCRITLVSSESATHLSRPALMYVYMGHMRYKDILPYPDWYWTKHNLTQLHDLVTEVNFEKRQLILQNHDPLSYDVLVLATGSCPAFYNWPGQDLEGVQGLVTLQDLQSMEGNTKGIKEAVVVGGGLIGIEMAEMLRSRGIGVTMLVRDQLYWQNTLPQQEAKLISKYIKEHGIELLFQEELASINPDAQDRVASITTKSGKLLPCQFVGIATGVKPSINFLRNSALETDKGILVNEYFETNLPNVYAIGDCSQFQKPAPLAPAVEQLWYTARKHGEALAQTLTSERTVYNRGPWFNSAKFLDVEYQTYGYVPASWNEEYESLYWEHTSGHKAIRFLYEQKSGLLAGINLLGIRYRHDLCHHWLQQHYTIHNVMQELPAVNFDPEFFQRYEQELYRQYAQKFPEQATPARKSNWWDLRNRFSLFSTSESC</sequence>
<evidence type="ECO:0000256" key="4">
    <source>
        <dbReference type="ARBA" id="ARBA00022827"/>
    </source>
</evidence>
<dbReference type="PANTHER" id="PTHR43429:SF3">
    <property type="entry name" value="NITRITE REDUCTASE [NAD(P)H]"/>
    <property type="match status" value="1"/>
</dbReference>
<dbReference type="InterPro" id="IPR023753">
    <property type="entry name" value="FAD/NAD-binding_dom"/>
</dbReference>
<comment type="similarity">
    <text evidence="2">Belongs to the FAD-dependent oxidoreductase family.</text>
</comment>
<protein>
    <submittedName>
        <fullName evidence="6">FAD-dependent oxidoreductase</fullName>
    </submittedName>
</protein>
<evidence type="ECO:0000313" key="7">
    <source>
        <dbReference type="Proteomes" id="UP000603640"/>
    </source>
</evidence>
<dbReference type="RefSeq" id="WP_187065368.1">
    <property type="nucleotide sequence ID" value="NZ_JACRVF010000001.1"/>
</dbReference>
<dbReference type="GO" id="GO:0016491">
    <property type="term" value="F:oxidoreductase activity"/>
    <property type="evidence" value="ECO:0007669"/>
    <property type="project" value="InterPro"/>
</dbReference>
<dbReference type="SUPFAM" id="SSF51905">
    <property type="entry name" value="FAD/NAD(P)-binding domain"/>
    <property type="match status" value="1"/>
</dbReference>
<dbReference type="AlphaFoldDB" id="A0A923SI76"/>
<keyword evidence="7" id="KW-1185">Reference proteome</keyword>
<comment type="caution">
    <text evidence="6">The sequence shown here is derived from an EMBL/GenBank/DDBJ whole genome shotgun (WGS) entry which is preliminary data.</text>
</comment>
<name>A0A923SI76_9BACT</name>